<sequence>MSFILTYELLIYDLPLLSYTYSINYYLPHSQPVLTRTCTNVIFYFMVRCGLSVGI</sequence>
<evidence type="ECO:0000313" key="2">
    <source>
        <dbReference type="Proteomes" id="UP000277204"/>
    </source>
</evidence>
<keyword evidence="2" id="KW-1185">Reference proteome</keyword>
<reference evidence="1 2" key="1">
    <citation type="submission" date="2018-11" db="EMBL/GenBank/DDBJ databases">
        <authorList>
            <consortium name="Pathogen Informatics"/>
        </authorList>
    </citation>
    <scope>NUCLEOTIDE SEQUENCE [LARGE SCALE GENOMIC DNA]</scope>
    <source>
        <strain evidence="1 2">Zambia</strain>
    </source>
</reference>
<evidence type="ECO:0000313" key="1">
    <source>
        <dbReference type="EMBL" id="VDP38225.1"/>
    </source>
</evidence>
<protein>
    <submittedName>
        <fullName evidence="1">Uncharacterized protein</fullName>
    </submittedName>
</protein>
<name>A0A183MYF9_9TREM</name>
<accession>A0A183MYF9</accession>
<gene>
    <name evidence="1" type="ORF">SMRZ_LOCUS21084</name>
</gene>
<dbReference type="EMBL" id="UZAI01018566">
    <property type="protein sequence ID" value="VDP38225.1"/>
    <property type="molecule type" value="Genomic_DNA"/>
</dbReference>
<organism evidence="1 2">
    <name type="scientific">Schistosoma margrebowiei</name>
    <dbReference type="NCBI Taxonomy" id="48269"/>
    <lineage>
        <taxon>Eukaryota</taxon>
        <taxon>Metazoa</taxon>
        <taxon>Spiralia</taxon>
        <taxon>Lophotrochozoa</taxon>
        <taxon>Platyhelminthes</taxon>
        <taxon>Trematoda</taxon>
        <taxon>Digenea</taxon>
        <taxon>Strigeidida</taxon>
        <taxon>Schistosomatoidea</taxon>
        <taxon>Schistosomatidae</taxon>
        <taxon>Schistosoma</taxon>
    </lineage>
</organism>
<dbReference type="Proteomes" id="UP000277204">
    <property type="component" value="Unassembled WGS sequence"/>
</dbReference>
<dbReference type="AlphaFoldDB" id="A0A183MYF9"/>
<proteinExistence type="predicted"/>